<reference evidence="2" key="1">
    <citation type="journal article" date="2018" name="BMC Genomics">
        <title>Genomic insights into host adaptation between the wheat stripe rust pathogen (Puccinia striiformis f. sp. tritici) and the barley stripe rust pathogen (Puccinia striiformis f. sp. hordei).</title>
        <authorList>
            <person name="Xia C."/>
            <person name="Wang M."/>
            <person name="Yin C."/>
            <person name="Cornejo O.E."/>
            <person name="Hulbert S.H."/>
            <person name="Chen X."/>
        </authorList>
    </citation>
    <scope>NUCLEOTIDE SEQUENCE [LARGE SCALE GENOMIC DNA]</scope>
    <source>
        <strain evidence="2">93-210</strain>
    </source>
</reference>
<organism evidence="1 2">
    <name type="scientific">Puccinia striiformis f. sp. tritici</name>
    <dbReference type="NCBI Taxonomy" id="168172"/>
    <lineage>
        <taxon>Eukaryota</taxon>
        <taxon>Fungi</taxon>
        <taxon>Dikarya</taxon>
        <taxon>Basidiomycota</taxon>
        <taxon>Pucciniomycotina</taxon>
        <taxon>Pucciniomycetes</taxon>
        <taxon>Pucciniales</taxon>
        <taxon>Pucciniaceae</taxon>
        <taxon>Puccinia</taxon>
    </lineage>
</organism>
<dbReference type="EMBL" id="CM045879">
    <property type="protein sequence ID" value="KAI7938704.1"/>
    <property type="molecule type" value="Genomic_DNA"/>
</dbReference>
<dbReference type="Proteomes" id="UP001060170">
    <property type="component" value="Chromosome 15"/>
</dbReference>
<reference evidence="2" key="2">
    <citation type="journal article" date="2018" name="Mol. Plant Microbe Interact.">
        <title>Genome sequence resources for the wheat stripe rust pathogen (Puccinia striiformis f. sp. tritici) and the barley stripe rust pathogen (Puccinia striiformis f. sp. hordei).</title>
        <authorList>
            <person name="Xia C."/>
            <person name="Wang M."/>
            <person name="Yin C."/>
            <person name="Cornejo O.E."/>
            <person name="Hulbert S.H."/>
            <person name="Chen X."/>
        </authorList>
    </citation>
    <scope>NUCLEOTIDE SEQUENCE [LARGE SCALE GENOMIC DNA]</scope>
    <source>
        <strain evidence="2">93-210</strain>
    </source>
</reference>
<evidence type="ECO:0000313" key="2">
    <source>
        <dbReference type="Proteomes" id="UP001060170"/>
    </source>
</evidence>
<comment type="caution">
    <text evidence="1">The sequence shown here is derived from an EMBL/GenBank/DDBJ whole genome shotgun (WGS) entry which is preliminary data.</text>
</comment>
<evidence type="ECO:0000313" key="1">
    <source>
        <dbReference type="EMBL" id="KAI7938704.1"/>
    </source>
</evidence>
<accession>A0ACC0DT35</accession>
<proteinExistence type="predicted"/>
<sequence>MTAVDHGAASAGGTRQIPDFAHLTTSQLSLSVKLIASRAGLLQDVSHECGRQASDARRLSRPVLFKPYTSLPAGLHASRYRPPDGNQPERNI</sequence>
<keyword evidence="2" id="KW-1185">Reference proteome</keyword>
<gene>
    <name evidence="1" type="ORF">MJO28_014283</name>
</gene>
<reference evidence="1 2" key="3">
    <citation type="journal article" date="2022" name="Microbiol. Spectr.">
        <title>Folding features and dynamics of 3D genome architecture in plant fungal pathogens.</title>
        <authorList>
            <person name="Xia C."/>
        </authorList>
    </citation>
    <scope>NUCLEOTIDE SEQUENCE [LARGE SCALE GENOMIC DNA]</scope>
    <source>
        <strain evidence="1 2">93-210</strain>
    </source>
</reference>
<protein>
    <submittedName>
        <fullName evidence="1">Uncharacterized protein</fullName>
    </submittedName>
</protein>
<name>A0ACC0DT35_9BASI</name>